<reference evidence="3" key="3">
    <citation type="submission" date="2023-03" db="EMBL/GenBank/DDBJ databases">
        <title>Complete genome sequences of 52 Bacillus and Priestia strains isolated from West-African fermentations and 26 reference strains from the DSMZ collection.</title>
        <authorList>
            <person name="Wiedenbein E.S."/>
            <person name="Canoy T.S."/>
            <person name="Hui Y."/>
            <person name="Parkouda C."/>
            <person name="Dawende C."/>
            <person name="Ametefe E."/>
            <person name="Jespersen L."/>
            <person name="Nielsen D.S."/>
        </authorList>
    </citation>
    <scope>NUCLEOTIDE SEQUENCE</scope>
    <source>
        <strain evidence="3">PRO56</strain>
    </source>
</reference>
<dbReference type="EMBL" id="LJZV01000009">
    <property type="protein sequence ID" value="KZD92665.1"/>
    <property type="molecule type" value="Genomic_DNA"/>
</dbReference>
<evidence type="ECO:0000313" key="1">
    <source>
        <dbReference type="EMBL" id="KIU12249.1"/>
    </source>
</evidence>
<dbReference type="RefSeq" id="WP_003232646.1">
    <property type="nucleotide sequence ID" value="NZ_AP024621.1"/>
</dbReference>
<dbReference type="Proteomes" id="UP001214898">
    <property type="component" value="Chromosome"/>
</dbReference>
<dbReference type="EMBL" id="JXBC01000002">
    <property type="protein sequence ID" value="KIU12249.1"/>
    <property type="molecule type" value="Genomic_DNA"/>
</dbReference>
<evidence type="ECO:0000313" key="2">
    <source>
        <dbReference type="EMBL" id="KZD92665.1"/>
    </source>
</evidence>
<evidence type="ECO:0000313" key="4">
    <source>
        <dbReference type="EMBL" id="WHM20946.1"/>
    </source>
</evidence>
<organism evidence="1 5">
    <name type="scientific">Bacillus subtilis</name>
    <dbReference type="NCBI Taxonomy" id="1423"/>
    <lineage>
        <taxon>Bacteria</taxon>
        <taxon>Bacillati</taxon>
        <taxon>Bacillota</taxon>
        <taxon>Bacilli</taxon>
        <taxon>Bacillales</taxon>
        <taxon>Bacillaceae</taxon>
        <taxon>Bacillus</taxon>
    </lineage>
</organism>
<gene>
    <name evidence="3" type="primary">spoIISB</name>
    <name evidence="2" type="ORF">B4122_1572</name>
    <name evidence="3" type="ORF">P5633_17350</name>
    <name evidence="4" type="ORF">QL281_19535</name>
    <name evidence="1" type="ORF">SC09_Contig19orf00667</name>
</gene>
<dbReference type="SMR" id="A0A063X6F9"/>
<name>A0A063X6F9_BACIU</name>
<dbReference type="Proteomes" id="UP000032247">
    <property type="component" value="Unassembled WGS sequence"/>
</dbReference>
<reference evidence="4" key="4">
    <citation type="submission" date="2023-05" db="EMBL/GenBank/DDBJ databases">
        <title>Complete genome sequence of Bacillus subtilis SRCM117797 isolated from Soybean paste.</title>
        <authorList>
            <person name="Abraha H.B."/>
            <person name="Kim K.-P."/>
            <person name="Ryu M.-S."/>
            <person name="Jeong D.-Y."/>
        </authorList>
    </citation>
    <scope>NUCLEOTIDE SEQUENCE</scope>
    <source>
        <strain evidence="4">SRCM117797</strain>
    </source>
</reference>
<dbReference type="AlphaFoldDB" id="A0A063X6F9"/>
<dbReference type="InterPro" id="IPR025897">
    <property type="entry name" value="Antitoxin_SpoIISB"/>
</dbReference>
<reference evidence="1 5" key="1">
    <citation type="submission" date="2014-12" db="EMBL/GenBank/DDBJ databases">
        <title>Comparative genome analysis of Bacillus coagulans HM-08, Clostridium butyricum HM-68, Bacillus subtilis HM-66 and Bacillus licheniformis BL-09.</title>
        <authorList>
            <person name="Zhang H."/>
        </authorList>
    </citation>
    <scope>NUCLEOTIDE SEQUENCE [LARGE SCALE GENOMIC DNA]</scope>
    <source>
        <strain evidence="1 5">HM-66</strain>
    </source>
</reference>
<sequence length="56" mass="6655">MERAFQNRCEPRAAKPFKILKKRSTTSVASYQVSPHTARIFKENERLIDEYKRKKA</sequence>
<dbReference type="Pfam" id="PF14185">
    <property type="entry name" value="SpoIISB_antitox"/>
    <property type="match status" value="1"/>
</dbReference>
<dbReference type="PATRIC" id="fig|1423.134.peg.3292"/>
<evidence type="ECO:0000313" key="3">
    <source>
        <dbReference type="EMBL" id="WEY84086.1"/>
    </source>
</evidence>
<evidence type="ECO:0000313" key="6">
    <source>
        <dbReference type="Proteomes" id="UP000076442"/>
    </source>
</evidence>
<dbReference type="STRING" id="483913.AN935_06670"/>
<dbReference type="Proteomes" id="UP001229422">
    <property type="component" value="Chromosome"/>
</dbReference>
<evidence type="ECO:0000313" key="5">
    <source>
        <dbReference type="Proteomes" id="UP000032247"/>
    </source>
</evidence>
<dbReference type="EMBL" id="CP125292">
    <property type="protein sequence ID" value="WHM20946.1"/>
    <property type="molecule type" value="Genomic_DNA"/>
</dbReference>
<dbReference type="Gene3D" id="1.20.5.740">
    <property type="entry name" value="Single helix bin"/>
    <property type="match status" value="1"/>
</dbReference>
<protein>
    <submittedName>
        <fullName evidence="2 3">SpoIISB</fullName>
    </submittedName>
    <submittedName>
        <fullName evidence="1">Two-component apoptotic control system component B</fullName>
    </submittedName>
</protein>
<proteinExistence type="predicted"/>
<accession>A0A063X6F9</accession>
<reference evidence="2 6" key="2">
    <citation type="submission" date="2015-09" db="EMBL/GenBank/DDBJ databases">
        <title>Spore heat resistance.</title>
        <authorList>
            <person name="Boekhorst J."/>
            <person name="Berendsen E.M."/>
            <person name="Wells-Bennik M.H."/>
            <person name="Kuipers O.P."/>
        </authorList>
    </citation>
    <scope>NUCLEOTIDE SEQUENCE [LARGE SCALE GENOMIC DNA]</scope>
    <source>
        <strain evidence="2 6">B4122</strain>
    </source>
</reference>
<dbReference type="Proteomes" id="UP000076442">
    <property type="component" value="Unassembled WGS sequence"/>
</dbReference>
<dbReference type="EMBL" id="CP120576">
    <property type="protein sequence ID" value="WEY84086.1"/>
    <property type="molecule type" value="Genomic_DNA"/>
</dbReference>